<dbReference type="SUPFAM" id="SSF53474">
    <property type="entry name" value="alpha/beta-Hydrolases"/>
    <property type="match status" value="1"/>
</dbReference>
<dbReference type="Gene3D" id="3.40.50.1820">
    <property type="entry name" value="alpha/beta hydrolase"/>
    <property type="match status" value="1"/>
</dbReference>
<dbReference type="InterPro" id="IPR003140">
    <property type="entry name" value="PLipase/COase/thioEstase"/>
</dbReference>
<dbReference type="InterPro" id="IPR050955">
    <property type="entry name" value="Plant_Biomass_Hydrol_Est"/>
</dbReference>
<dbReference type="OrthoDB" id="424610at2759"/>
<protein>
    <recommendedName>
        <fullName evidence="5">Phospholipase/carboxylesterase/thioesterase domain-containing protein</fullName>
    </recommendedName>
</protein>
<feature type="region of interest" description="Disordered" evidence="3">
    <location>
        <begin position="374"/>
        <end position="418"/>
    </location>
</feature>
<feature type="chain" id="PRO_5003917572" description="Phospholipase/carboxylesterase/thioesterase domain-containing protein" evidence="4">
    <location>
        <begin position="25"/>
        <end position="418"/>
    </location>
</feature>
<dbReference type="RefSeq" id="XP_007509590.1">
    <property type="nucleotide sequence ID" value="XM_007509528.1"/>
</dbReference>
<sequence>MRPSVLSLSFIVVLYLLCAEGVAADDATTTKTQTFARSELDVELPVSTSLSIFKPKDFTAEKSYPLVVYLHGFCLGDDAQQLYSFTAARSSPGGGGERRQTLTQIGVRERITSDQFLYMPLDAPHKTRTCALCNIASDANNYLADRLTSNWINSTMSRIGPEFQCAAWSGSDACCNLEQAAKMNENNDAEYIVDAIEKVKAAYPNIDASRVYVFGIATGGFMASRLACQKPEYFAGIASFAGASFYDESKCKPTKATNFLGVHGTGDTVVPIEGGVNIVGTKFPSFTRSMSILSSAFGCKSERLDEDKFTLPTEATQRRAPKNVNVDVITYEQCRGDASLESWTIDGTDHFLEEKTSLELFSRITKWLLAQRQLGESSSTSSSSSSSPTTKKEMNTVEKQNKDEDATVSRIEFGAVEA</sequence>
<evidence type="ECO:0000259" key="5">
    <source>
        <dbReference type="Pfam" id="PF02230"/>
    </source>
</evidence>
<dbReference type="Pfam" id="PF02230">
    <property type="entry name" value="Abhydrolase_2"/>
    <property type="match status" value="1"/>
</dbReference>
<proteinExistence type="predicted"/>
<keyword evidence="1 4" id="KW-0732">Signal</keyword>
<gene>
    <name evidence="6" type="ordered locus">Bathy13g02410</name>
</gene>
<dbReference type="KEGG" id="bpg:Bathy13g02410"/>
<evidence type="ECO:0000256" key="4">
    <source>
        <dbReference type="SAM" id="SignalP"/>
    </source>
</evidence>
<dbReference type="GO" id="GO:0016787">
    <property type="term" value="F:hydrolase activity"/>
    <property type="evidence" value="ECO:0007669"/>
    <property type="project" value="UniProtKB-KW"/>
</dbReference>
<dbReference type="PANTHER" id="PTHR43037:SF5">
    <property type="entry name" value="FERULOYL ESTERASE"/>
    <property type="match status" value="1"/>
</dbReference>
<feature type="signal peptide" evidence="4">
    <location>
        <begin position="1"/>
        <end position="24"/>
    </location>
</feature>
<dbReference type="InterPro" id="IPR029058">
    <property type="entry name" value="AB_hydrolase_fold"/>
</dbReference>
<organism evidence="6 7">
    <name type="scientific">Bathycoccus prasinos</name>
    <dbReference type="NCBI Taxonomy" id="41875"/>
    <lineage>
        <taxon>Eukaryota</taxon>
        <taxon>Viridiplantae</taxon>
        <taxon>Chlorophyta</taxon>
        <taxon>Mamiellophyceae</taxon>
        <taxon>Mamiellales</taxon>
        <taxon>Bathycoccaceae</taxon>
        <taxon>Bathycoccus</taxon>
    </lineage>
</organism>
<feature type="domain" description="Phospholipase/carboxylesterase/thioesterase" evidence="5">
    <location>
        <begin position="189"/>
        <end position="276"/>
    </location>
</feature>
<dbReference type="GeneID" id="19012193"/>
<accession>K8FCD4</accession>
<evidence type="ECO:0000313" key="6">
    <source>
        <dbReference type="EMBL" id="CCO19393.1"/>
    </source>
</evidence>
<dbReference type="Proteomes" id="UP000198341">
    <property type="component" value="Chromosome 13"/>
</dbReference>
<dbReference type="PANTHER" id="PTHR43037">
    <property type="entry name" value="UNNAMED PRODUCT-RELATED"/>
    <property type="match status" value="1"/>
</dbReference>
<dbReference type="AlphaFoldDB" id="K8FCD4"/>
<reference evidence="6 7" key="1">
    <citation type="submission" date="2011-10" db="EMBL/GenBank/DDBJ databases">
        <authorList>
            <person name="Genoscope - CEA"/>
        </authorList>
    </citation>
    <scope>NUCLEOTIDE SEQUENCE [LARGE SCALE GENOMIC DNA]</scope>
    <source>
        <strain evidence="6 7">RCC 1105</strain>
    </source>
</reference>
<dbReference type="EMBL" id="FO082266">
    <property type="protein sequence ID" value="CCO19393.1"/>
    <property type="molecule type" value="Genomic_DNA"/>
</dbReference>
<keyword evidence="7" id="KW-1185">Reference proteome</keyword>
<name>K8FCD4_9CHLO</name>
<evidence type="ECO:0000256" key="2">
    <source>
        <dbReference type="ARBA" id="ARBA00022801"/>
    </source>
</evidence>
<evidence type="ECO:0000256" key="3">
    <source>
        <dbReference type="SAM" id="MobiDB-lite"/>
    </source>
</evidence>
<evidence type="ECO:0000256" key="1">
    <source>
        <dbReference type="ARBA" id="ARBA00022729"/>
    </source>
</evidence>
<evidence type="ECO:0000313" key="7">
    <source>
        <dbReference type="Proteomes" id="UP000198341"/>
    </source>
</evidence>
<feature type="compositionally biased region" description="Low complexity" evidence="3">
    <location>
        <begin position="377"/>
        <end position="389"/>
    </location>
</feature>
<feature type="compositionally biased region" description="Basic and acidic residues" evidence="3">
    <location>
        <begin position="390"/>
        <end position="407"/>
    </location>
</feature>
<keyword evidence="2" id="KW-0378">Hydrolase</keyword>